<dbReference type="Pfam" id="PF13664">
    <property type="entry name" value="DUF4149"/>
    <property type="match status" value="1"/>
</dbReference>
<dbReference type="PANTHER" id="PTHR23241:SF102">
    <property type="entry name" value="LD23009P"/>
    <property type="match status" value="1"/>
</dbReference>
<keyword evidence="3 5" id="KW-1133">Transmembrane helix</keyword>
<comment type="subcellular location">
    <subcellularLocation>
        <location evidence="1">Membrane</location>
    </subcellularLocation>
</comment>
<evidence type="ECO:0000256" key="5">
    <source>
        <dbReference type="SAM" id="Phobius"/>
    </source>
</evidence>
<dbReference type="AlphaFoldDB" id="A0AA91PV19"/>
<proteinExistence type="predicted"/>
<dbReference type="InterPro" id="IPR025423">
    <property type="entry name" value="TMEM205-like"/>
</dbReference>
<keyword evidence="2 5" id="KW-0812">Transmembrane</keyword>
<feature type="transmembrane region" description="Helical" evidence="5">
    <location>
        <begin position="52"/>
        <end position="73"/>
    </location>
</feature>
<feature type="transmembrane region" description="Helical" evidence="5">
    <location>
        <begin position="145"/>
        <end position="166"/>
    </location>
</feature>
<protein>
    <recommendedName>
        <fullName evidence="6">TMEM205-like domain-containing protein</fullName>
    </recommendedName>
</protein>
<evidence type="ECO:0000256" key="4">
    <source>
        <dbReference type="ARBA" id="ARBA00023136"/>
    </source>
</evidence>
<dbReference type="PANTHER" id="PTHR23241">
    <property type="entry name" value="LATE EMBRYOGENESIS ABUNDANT PLANTS LEA-RELATED"/>
    <property type="match status" value="1"/>
</dbReference>
<dbReference type="EMBL" id="LYUB02000027">
    <property type="protein sequence ID" value="OVF04507.1"/>
    <property type="molecule type" value="Genomic_DNA"/>
</dbReference>
<evidence type="ECO:0000313" key="7">
    <source>
        <dbReference type="EMBL" id="OVF04507.1"/>
    </source>
</evidence>
<feature type="transmembrane region" description="Helical" evidence="5">
    <location>
        <begin position="12"/>
        <end position="31"/>
    </location>
</feature>
<dbReference type="InterPro" id="IPR053009">
    <property type="entry name" value="Xanthocillin_Biosynth-Assoc"/>
</dbReference>
<organism evidence="7 8">
    <name type="scientific">Clavispora lusitaniae</name>
    <name type="common">Candida lusitaniae</name>
    <dbReference type="NCBI Taxonomy" id="36911"/>
    <lineage>
        <taxon>Eukaryota</taxon>
        <taxon>Fungi</taxon>
        <taxon>Dikarya</taxon>
        <taxon>Ascomycota</taxon>
        <taxon>Saccharomycotina</taxon>
        <taxon>Pichiomycetes</taxon>
        <taxon>Metschnikowiaceae</taxon>
        <taxon>Clavispora</taxon>
    </lineage>
</organism>
<accession>A0AA91PV19</accession>
<evidence type="ECO:0000256" key="3">
    <source>
        <dbReference type="ARBA" id="ARBA00022989"/>
    </source>
</evidence>
<name>A0AA91PV19_CLALS</name>
<dbReference type="KEGG" id="clus:A9F13_27g00517"/>
<gene>
    <name evidence="7" type="ORF">A9F13_27g00517</name>
</gene>
<evidence type="ECO:0000313" key="8">
    <source>
        <dbReference type="Proteomes" id="UP000195602"/>
    </source>
</evidence>
<comment type="caution">
    <text evidence="7">The sequence shown here is derived from an EMBL/GenBank/DDBJ whole genome shotgun (WGS) entry which is preliminary data.</text>
</comment>
<dbReference type="Proteomes" id="UP000195602">
    <property type="component" value="Unassembled WGS sequence"/>
</dbReference>
<dbReference type="GO" id="GO:0016020">
    <property type="term" value="C:membrane"/>
    <property type="evidence" value="ECO:0007669"/>
    <property type="project" value="UniProtKB-SubCell"/>
</dbReference>
<feature type="domain" description="TMEM205-like" evidence="6">
    <location>
        <begin position="15"/>
        <end position="107"/>
    </location>
</feature>
<evidence type="ECO:0000256" key="1">
    <source>
        <dbReference type="ARBA" id="ARBA00004370"/>
    </source>
</evidence>
<keyword evidence="4 5" id="KW-0472">Membrane</keyword>
<sequence length="167" mass="18190">MLTKTASVKSAVHLLLFSVALGGGVMHSYIVSPIAFKYLKREEFSNLQNKVFPIYFAGQTAIPILIGLSSPLISSSSKYLLAASAFTGLLNLVWVLPKCKSIKEARNKLVSEKKHEITIEGETKVTEEMAALNKQFGMYHGFSSLFNLVSLVTLGAYGVAFSKAILI</sequence>
<evidence type="ECO:0000259" key="6">
    <source>
        <dbReference type="Pfam" id="PF13664"/>
    </source>
</evidence>
<reference evidence="7 8" key="1">
    <citation type="submission" date="2017-04" db="EMBL/GenBank/DDBJ databases">
        <title>Draft genome of the yeast Clavispora lusitaniae type strain CBS 6936.</title>
        <authorList>
            <person name="Durrens P."/>
            <person name="Klopp C."/>
            <person name="Biteau N."/>
            <person name="Fitton-Ouhabi V."/>
            <person name="Dementhon K."/>
            <person name="Accoceberry I."/>
            <person name="Sherman D.J."/>
            <person name="Noel T."/>
        </authorList>
    </citation>
    <scope>NUCLEOTIDE SEQUENCE [LARGE SCALE GENOMIC DNA]</scope>
    <source>
        <strain evidence="7 8">CBS 6936</strain>
    </source>
</reference>
<feature type="transmembrane region" description="Helical" evidence="5">
    <location>
        <begin position="79"/>
        <end position="96"/>
    </location>
</feature>
<evidence type="ECO:0000256" key="2">
    <source>
        <dbReference type="ARBA" id="ARBA00022692"/>
    </source>
</evidence>